<dbReference type="InterPro" id="IPR010071">
    <property type="entry name" value="AA_adenyl_dom"/>
</dbReference>
<dbReference type="RefSeq" id="WP_044585169.1">
    <property type="nucleotide sequence ID" value="NZ_CP007513.1"/>
</dbReference>
<dbReference type="GO" id="GO:0044550">
    <property type="term" value="P:secondary metabolite biosynthetic process"/>
    <property type="evidence" value="ECO:0007669"/>
    <property type="project" value="TreeGrafter"/>
</dbReference>
<comment type="similarity">
    <text evidence="2">Belongs to the ATP-dependent AMP-binding enzyme family.</text>
</comment>
<dbReference type="GO" id="GO:0043041">
    <property type="term" value="P:amino acid activation for nonribosomal peptide biosynthetic process"/>
    <property type="evidence" value="ECO:0007669"/>
    <property type="project" value="TreeGrafter"/>
</dbReference>
<evidence type="ECO:0000256" key="5">
    <source>
        <dbReference type="ARBA" id="ARBA00022741"/>
    </source>
</evidence>
<feature type="domain" description="Carrier" evidence="8">
    <location>
        <begin position="999"/>
        <end position="1074"/>
    </location>
</feature>
<evidence type="ECO:0000256" key="3">
    <source>
        <dbReference type="ARBA" id="ARBA00022450"/>
    </source>
</evidence>
<dbReference type="Pfam" id="PF00550">
    <property type="entry name" value="PP-binding"/>
    <property type="match status" value="1"/>
</dbReference>
<dbReference type="SUPFAM" id="SSF53474">
    <property type="entry name" value="alpha/beta-Hydrolases"/>
    <property type="match status" value="1"/>
</dbReference>
<dbReference type="Pfam" id="PF00501">
    <property type="entry name" value="AMP-binding"/>
    <property type="match status" value="1"/>
</dbReference>
<name>A0A9W3LI49_9BACI</name>
<dbReference type="KEGG" id="bby:CY96_27980"/>
<dbReference type="GO" id="GO:0005737">
    <property type="term" value="C:cytoplasm"/>
    <property type="evidence" value="ECO:0007669"/>
    <property type="project" value="TreeGrafter"/>
</dbReference>
<keyword evidence="5" id="KW-0547">Nucleotide-binding</keyword>
<dbReference type="PROSITE" id="PS50075">
    <property type="entry name" value="CARRIER"/>
    <property type="match status" value="1"/>
</dbReference>
<dbReference type="PANTHER" id="PTHR45527">
    <property type="entry name" value="NONRIBOSOMAL PEPTIDE SYNTHETASE"/>
    <property type="match status" value="1"/>
</dbReference>
<keyword evidence="7" id="KW-0045">Antibiotic biosynthesis</keyword>
<dbReference type="Gene3D" id="3.30.559.30">
    <property type="entry name" value="Nonribosomal peptide synthetase, condensation domain"/>
    <property type="match status" value="1"/>
</dbReference>
<evidence type="ECO:0000259" key="8">
    <source>
        <dbReference type="PROSITE" id="PS50075"/>
    </source>
</evidence>
<dbReference type="Gene3D" id="3.40.50.980">
    <property type="match status" value="2"/>
</dbReference>
<dbReference type="GO" id="GO:0017000">
    <property type="term" value="P:antibiotic biosynthetic process"/>
    <property type="evidence" value="ECO:0007669"/>
    <property type="project" value="UniProtKB-KW"/>
</dbReference>
<evidence type="ECO:0000313" key="9">
    <source>
        <dbReference type="EMBL" id="AHX21957.1"/>
    </source>
</evidence>
<dbReference type="Gene3D" id="3.30.300.30">
    <property type="match status" value="1"/>
</dbReference>
<dbReference type="SUPFAM" id="SSF47336">
    <property type="entry name" value="ACP-like"/>
    <property type="match status" value="1"/>
</dbReference>
<keyword evidence="6" id="KW-0067">ATP-binding</keyword>
<dbReference type="Gene3D" id="3.40.50.1820">
    <property type="entry name" value="alpha/beta hydrolase"/>
    <property type="match status" value="1"/>
</dbReference>
<dbReference type="Gene3D" id="1.10.1200.10">
    <property type="entry name" value="ACP-like"/>
    <property type="match status" value="1"/>
</dbReference>
<dbReference type="Gene3D" id="3.30.559.10">
    <property type="entry name" value="Chloramphenicol acetyltransferase-like domain"/>
    <property type="match status" value="1"/>
</dbReference>
<evidence type="ECO:0000256" key="7">
    <source>
        <dbReference type="ARBA" id="ARBA00023194"/>
    </source>
</evidence>
<dbReference type="GO" id="GO:0031177">
    <property type="term" value="F:phosphopantetheine binding"/>
    <property type="evidence" value="ECO:0007669"/>
    <property type="project" value="TreeGrafter"/>
</dbReference>
<dbReference type="FunFam" id="3.40.50.980:FF:000001">
    <property type="entry name" value="Non-ribosomal peptide synthetase"/>
    <property type="match status" value="1"/>
</dbReference>
<gene>
    <name evidence="9" type="ORF">CY96_27980</name>
</gene>
<evidence type="ECO:0000313" key="10">
    <source>
        <dbReference type="Proteomes" id="UP000031778"/>
    </source>
</evidence>
<evidence type="ECO:0000256" key="4">
    <source>
        <dbReference type="ARBA" id="ARBA00022553"/>
    </source>
</evidence>
<keyword evidence="10" id="KW-1185">Reference proteome</keyword>
<dbReference type="InterPro" id="IPR020845">
    <property type="entry name" value="AMP-binding_CS"/>
</dbReference>
<dbReference type="InterPro" id="IPR029058">
    <property type="entry name" value="AB_hydrolase_fold"/>
</dbReference>
<dbReference type="GO" id="GO:0005524">
    <property type="term" value="F:ATP binding"/>
    <property type="evidence" value="ECO:0007669"/>
    <property type="project" value="UniProtKB-KW"/>
</dbReference>
<keyword evidence="9" id="KW-0614">Plasmid</keyword>
<dbReference type="Pfam" id="PF00975">
    <property type="entry name" value="Thioesterase"/>
    <property type="match status" value="1"/>
</dbReference>
<dbReference type="CDD" id="cd19531">
    <property type="entry name" value="LCL_NRPS-like"/>
    <property type="match status" value="1"/>
</dbReference>
<dbReference type="GO" id="GO:0008610">
    <property type="term" value="P:lipid biosynthetic process"/>
    <property type="evidence" value="ECO:0007669"/>
    <property type="project" value="UniProtKB-ARBA"/>
</dbReference>
<evidence type="ECO:0000256" key="1">
    <source>
        <dbReference type="ARBA" id="ARBA00001957"/>
    </source>
</evidence>
<dbReference type="InterPro" id="IPR025110">
    <property type="entry name" value="AMP-bd_C"/>
</dbReference>
<dbReference type="PANTHER" id="PTHR45527:SF1">
    <property type="entry name" value="FATTY ACID SYNTHASE"/>
    <property type="match status" value="1"/>
</dbReference>
<dbReference type="InterPro" id="IPR045851">
    <property type="entry name" value="AMP-bd_C_sf"/>
</dbReference>
<dbReference type="InterPro" id="IPR001242">
    <property type="entry name" value="Condensation_dom"/>
</dbReference>
<dbReference type="NCBIfam" id="TIGR01733">
    <property type="entry name" value="AA-adenyl-dom"/>
    <property type="match status" value="1"/>
</dbReference>
<dbReference type="SUPFAM" id="SSF56801">
    <property type="entry name" value="Acetyl-CoA synthetase-like"/>
    <property type="match status" value="1"/>
</dbReference>
<dbReference type="InterPro" id="IPR006162">
    <property type="entry name" value="Ppantetheine_attach_site"/>
</dbReference>
<dbReference type="InterPro" id="IPR001031">
    <property type="entry name" value="Thioesterase"/>
</dbReference>
<comment type="cofactor">
    <cofactor evidence="1">
        <name>pantetheine 4'-phosphate</name>
        <dbReference type="ChEBI" id="CHEBI:47942"/>
    </cofactor>
</comment>
<dbReference type="PROSITE" id="PS00455">
    <property type="entry name" value="AMP_BINDING"/>
    <property type="match status" value="1"/>
</dbReference>
<dbReference type="Proteomes" id="UP000031778">
    <property type="component" value="Plasmid pBb"/>
</dbReference>
<dbReference type="GO" id="GO:0003824">
    <property type="term" value="F:catalytic activity"/>
    <property type="evidence" value="ECO:0007669"/>
    <property type="project" value="InterPro"/>
</dbReference>
<protein>
    <recommendedName>
        <fullName evidence="8">Carrier domain-containing protein</fullName>
    </recommendedName>
</protein>
<dbReference type="InterPro" id="IPR023213">
    <property type="entry name" value="CAT-like_dom_sf"/>
</dbReference>
<keyword evidence="3" id="KW-0596">Phosphopantetheine</keyword>
<dbReference type="PROSITE" id="PS00012">
    <property type="entry name" value="PHOSPHOPANTETHEINE"/>
    <property type="match status" value="1"/>
</dbReference>
<organism evidence="9 10">
    <name type="scientific">Bacillus bombysepticus str. Wang</name>
    <dbReference type="NCBI Taxonomy" id="1330043"/>
    <lineage>
        <taxon>Bacteria</taxon>
        <taxon>Bacillati</taxon>
        <taxon>Bacillota</taxon>
        <taxon>Bacilli</taxon>
        <taxon>Bacillales</taxon>
        <taxon>Bacillaceae</taxon>
        <taxon>Bacillus</taxon>
        <taxon>Bacillus cereus group</taxon>
    </lineage>
</organism>
<geneLocation type="plasmid" evidence="9 10">
    <name>pBb</name>
</geneLocation>
<dbReference type="EMBL" id="CP007513">
    <property type="protein sequence ID" value="AHX21957.1"/>
    <property type="molecule type" value="Genomic_DNA"/>
</dbReference>
<dbReference type="Pfam" id="PF13193">
    <property type="entry name" value="AMP-binding_C"/>
    <property type="match status" value="1"/>
</dbReference>
<dbReference type="SUPFAM" id="SSF52777">
    <property type="entry name" value="CoA-dependent acyltransferases"/>
    <property type="match status" value="2"/>
</dbReference>
<keyword evidence="4" id="KW-0597">Phosphoprotein</keyword>
<dbReference type="InterPro" id="IPR000873">
    <property type="entry name" value="AMP-dep_synth/lig_dom"/>
</dbReference>
<sequence length="1336" mass="154029">MNKELINLNTSQKKALLKELMAKKQGNLYPLTYQQSRLWFFNELEKNKQLYNIPYVVNMDGKLDVKVLTKSINHIINRHYAMRTKFIEIQDKPWRKISNHIEVDVPFYDLSKVNNVQKEIKIKQLLESVVNHTFDLNKGPLFKFLLIKQEMNRHILVLNFHHIVSDGTSLKIFFNELQEIYTNGVDDSNTKKILLNIQEASNELNNIEYQDKMSYWKNKLSKANFLLNLPLDQKRPPEPTYDGKNFLFEIPSDIKDELVKISNKCNTTLYTVILSVFGILLNKYTKQEEILIGSPVSLRNSKELEKTMGFFVNTVVMKCQFKEDMSYIHFLQKTRYEVLDSLDNKDIPFEKIVEELNIKRDSGYNPIFQVMFSYESVIEKMSLGEIIMSPKVVNNNISKFDLTLNIYETNSGLCGDFEYNTSIFKHETIKRMSKHFLNLLKEIIANPQKKLGKLNLLDRNEEQELLTRGNHYIESKPLPLLHDLISDSAISKSDQIAIFCNEESLTYIELEKRSNQLAHYLLSQGVGNKTLVGIYMDKSIETFISIAAILKVGGAYVPLDPSYPLNRTAYMIENSNLSVIVTKEMYLKKILDYDVRKICLDTENLTVQPENKLNIKIQPDQPAYVIYTSGTTGKPKGVLVEHKSMASVAQAWLNDFKLNDFSVRLLQMANQSFDVFTGDFIKTIISGGTLIVCPEEIKIDFYNLYRFIIKHQISIVESTPALIVPFMDYLIEKSFTINSVKMIIIGSDILLASDYQRLIRNFGANIKIINSYGVTEATIDSTYFYHEDGKKELRQITNTPIGKPLSNSKTYILDERMQLQATGLVGELYIGGAPVSRGYLNNIELTNQKFINSPFNSKDTLYKTGDLAKWNTDNDLEIIGRSDGQVKIGGYRVELGEIEEMLKNHPLIVDAAVVYKVKQKRLDAFIVNKEDSILDSIAIKDYLKNILPYFMIPSKIVNIKEIPQTSNGKIDKKLLENTEIPNEEHTQKKNEFQLITEALPRTIIEYEIQQIWKEVIGLENIRLRDNFFEIGGSSILLVQLLSKVRKKYGVEVALSSFYRNATIEELAVLINNKNSQKENSFITCIKSKGDKVPIFVFHQTGGHWFRYLELIKHLGENHPVYGLGICNPYGDSDNLIEIASQYIKEIKKVQPKGPYVLIGHSFGGNIAFEIALQLQKAGEEIGHISLLDTYLPPYKTEVDDFELILDYMERYNLNDEDVKKFRLMNYDEKLKYIINCDKKYGYLPLDIDLSEMDRILSVNLKLHRALFTYQKPRRLYKGNIYFFRAIKEEIDSSIGWKEHIEGKVLIHEINSTHSVMLTEPYIIQIANLLEGSISNL</sequence>
<evidence type="ECO:0000256" key="6">
    <source>
        <dbReference type="ARBA" id="ARBA00022840"/>
    </source>
</evidence>
<accession>A0A9W3LI49</accession>
<dbReference type="Gene3D" id="2.30.38.10">
    <property type="entry name" value="Luciferase, Domain 3"/>
    <property type="match status" value="1"/>
</dbReference>
<proteinExistence type="inferred from homology"/>
<dbReference type="InterPro" id="IPR036736">
    <property type="entry name" value="ACP-like_sf"/>
</dbReference>
<dbReference type="Pfam" id="PF00668">
    <property type="entry name" value="Condensation"/>
    <property type="match status" value="1"/>
</dbReference>
<reference evidence="10" key="1">
    <citation type="submission" date="2014-03" db="EMBL/GenBank/DDBJ databases">
        <title>The Complete Genome Sequence of Bacillus bombyseptieus.</title>
        <authorList>
            <person name="Cheng T."/>
            <person name="Lin P."/>
            <person name="Jin S."/>
            <person name="Wu Y."/>
            <person name="Fu B."/>
            <person name="Long R."/>
            <person name="Liu D."/>
            <person name="Guo Y."/>
            <person name="Peng L."/>
            <person name="Xia Q."/>
        </authorList>
    </citation>
    <scope>NUCLEOTIDE SEQUENCE [LARGE SCALE GENOMIC DNA]</scope>
    <source>
        <strain evidence="10">wang</strain>
        <plasmid evidence="10">pBb</plasmid>
    </source>
</reference>
<dbReference type="InterPro" id="IPR009081">
    <property type="entry name" value="PP-bd_ACP"/>
</dbReference>
<evidence type="ECO:0000256" key="2">
    <source>
        <dbReference type="ARBA" id="ARBA00006432"/>
    </source>
</evidence>